<keyword evidence="2 10" id="KW-0444">Lipid biosynthesis</keyword>
<keyword evidence="4 10" id="KW-0812">Transmembrane</keyword>
<comment type="similarity">
    <text evidence="10">Belongs to the PlsY family.</text>
</comment>
<feature type="transmembrane region" description="Helical" evidence="10">
    <location>
        <begin position="87"/>
        <end position="105"/>
    </location>
</feature>
<keyword evidence="7 10" id="KW-0472">Membrane</keyword>
<feature type="transmembrane region" description="Helical" evidence="10">
    <location>
        <begin position="111"/>
        <end position="135"/>
    </location>
</feature>
<evidence type="ECO:0000313" key="13">
    <source>
        <dbReference type="Proteomes" id="UP000198462"/>
    </source>
</evidence>
<dbReference type="GO" id="GO:0043772">
    <property type="term" value="F:acyl-phosphate glycerol-3-phosphate acyltransferase activity"/>
    <property type="evidence" value="ECO:0007669"/>
    <property type="project" value="UniProtKB-UniRule"/>
</dbReference>
<dbReference type="HAMAP" id="MF_01043">
    <property type="entry name" value="PlsY"/>
    <property type="match status" value="1"/>
</dbReference>
<evidence type="ECO:0000256" key="7">
    <source>
        <dbReference type="ARBA" id="ARBA00023136"/>
    </source>
</evidence>
<comment type="subcellular location">
    <subcellularLocation>
        <location evidence="10">Cell membrane</location>
        <topology evidence="10">Multi-pass membrane protein</topology>
    </subcellularLocation>
</comment>
<feature type="transmembrane region" description="Helical" evidence="10">
    <location>
        <begin position="142"/>
        <end position="160"/>
    </location>
</feature>
<dbReference type="RefSeq" id="WP_088711110.1">
    <property type="nucleotide sequence ID" value="NZ_NFZT01000001.1"/>
</dbReference>
<dbReference type="NCBIfam" id="TIGR00023">
    <property type="entry name" value="glycerol-3-phosphate 1-O-acyltransferase PlsY"/>
    <property type="match status" value="1"/>
</dbReference>
<feature type="compositionally biased region" description="Acidic residues" evidence="11">
    <location>
        <begin position="211"/>
        <end position="222"/>
    </location>
</feature>
<evidence type="ECO:0000313" key="12">
    <source>
        <dbReference type="EMBL" id="OWV32311.1"/>
    </source>
</evidence>
<evidence type="ECO:0000256" key="4">
    <source>
        <dbReference type="ARBA" id="ARBA00022692"/>
    </source>
</evidence>
<dbReference type="PANTHER" id="PTHR30309">
    <property type="entry name" value="INNER MEMBRANE PROTEIN YGIH"/>
    <property type="match status" value="1"/>
</dbReference>
<keyword evidence="12" id="KW-0012">Acyltransferase</keyword>
<proteinExistence type="inferred from homology"/>
<dbReference type="Proteomes" id="UP000198462">
    <property type="component" value="Unassembled WGS sequence"/>
</dbReference>
<sequence length="237" mass="24286">MSGTELLANPWFWFAAGYLAGSVPFGLLLTFLAGKGDVRKVGSGNIGTTNVLRAAGKGTAALTLLFDAAKGGVIVWLGSRYALGGDILGGMGAFLGHCFPIFLLFRGGKGVATYLGIALALSPAAGLAFAAVWLLTAFLVRLSSLAGLLASIAAPIVPLVQGRWDAGLLLAGMTAIVIAKHEANIGRLIRGEEPKIGARDEGTGDAGSDTYGDDGFDEPEQTSDDRDTEPAPGPRLG</sequence>
<dbReference type="GO" id="GO:0008654">
    <property type="term" value="P:phospholipid biosynthetic process"/>
    <property type="evidence" value="ECO:0007669"/>
    <property type="project" value="UniProtKB-UniRule"/>
</dbReference>
<dbReference type="GO" id="GO:0005886">
    <property type="term" value="C:plasma membrane"/>
    <property type="evidence" value="ECO:0007669"/>
    <property type="project" value="UniProtKB-SubCell"/>
</dbReference>
<dbReference type="InterPro" id="IPR003811">
    <property type="entry name" value="G3P_acylTferase_PlsY"/>
</dbReference>
<reference evidence="13" key="1">
    <citation type="submission" date="2017-05" db="EMBL/GenBank/DDBJ databases">
        <authorList>
            <person name="Lin X."/>
        </authorList>
    </citation>
    <scope>NUCLEOTIDE SEQUENCE [LARGE SCALE GENOMIC DNA]</scope>
    <source>
        <strain evidence="13">JLT2012</strain>
    </source>
</reference>
<feature type="region of interest" description="Disordered" evidence="11">
    <location>
        <begin position="194"/>
        <end position="237"/>
    </location>
</feature>
<evidence type="ECO:0000256" key="5">
    <source>
        <dbReference type="ARBA" id="ARBA00022989"/>
    </source>
</evidence>
<keyword evidence="9 10" id="KW-1208">Phospholipid metabolism</keyword>
<evidence type="ECO:0000256" key="3">
    <source>
        <dbReference type="ARBA" id="ARBA00022679"/>
    </source>
</evidence>
<evidence type="ECO:0000256" key="8">
    <source>
        <dbReference type="ARBA" id="ARBA00023209"/>
    </source>
</evidence>
<feature type="transmembrane region" description="Helical" evidence="10">
    <location>
        <begin position="12"/>
        <end position="33"/>
    </location>
</feature>
<comment type="caution">
    <text evidence="12">The sequence shown here is derived from an EMBL/GenBank/DDBJ whole genome shotgun (WGS) entry which is preliminary data.</text>
</comment>
<accession>A0A219B1U6</accession>
<gene>
    <name evidence="10" type="primary">plsY</name>
    <name evidence="12" type="ORF">B5C34_01805</name>
</gene>
<comment type="pathway">
    <text evidence="10">Lipid metabolism; phospholipid metabolism.</text>
</comment>
<keyword evidence="8 10" id="KW-0594">Phospholipid biosynthesis</keyword>
<dbReference type="EC" id="2.3.1.275" evidence="10"/>
<evidence type="ECO:0000256" key="10">
    <source>
        <dbReference type="HAMAP-Rule" id="MF_01043"/>
    </source>
</evidence>
<organism evidence="12 13">
    <name type="scientific">Pacificimonas flava</name>
    <dbReference type="NCBI Taxonomy" id="1234595"/>
    <lineage>
        <taxon>Bacteria</taxon>
        <taxon>Pseudomonadati</taxon>
        <taxon>Pseudomonadota</taxon>
        <taxon>Alphaproteobacteria</taxon>
        <taxon>Sphingomonadales</taxon>
        <taxon>Sphingosinicellaceae</taxon>
        <taxon>Pacificimonas</taxon>
    </lineage>
</organism>
<evidence type="ECO:0000256" key="1">
    <source>
        <dbReference type="ARBA" id="ARBA00022475"/>
    </source>
</evidence>
<comment type="catalytic activity">
    <reaction evidence="10">
        <text>an acyl phosphate + sn-glycerol 3-phosphate = a 1-acyl-sn-glycero-3-phosphate + phosphate</text>
        <dbReference type="Rhea" id="RHEA:34075"/>
        <dbReference type="ChEBI" id="CHEBI:43474"/>
        <dbReference type="ChEBI" id="CHEBI:57597"/>
        <dbReference type="ChEBI" id="CHEBI:57970"/>
        <dbReference type="ChEBI" id="CHEBI:59918"/>
        <dbReference type="EC" id="2.3.1.275"/>
    </reaction>
</comment>
<comment type="subunit">
    <text evidence="10">Probably interacts with PlsX.</text>
</comment>
<keyword evidence="13" id="KW-1185">Reference proteome</keyword>
<comment type="function">
    <text evidence="10">Catalyzes the transfer of an acyl group from acyl-phosphate (acyl-PO(4)) to glycerol-3-phosphate (G3P) to form lysophosphatidic acid (LPA). This enzyme utilizes acyl-phosphate as fatty acyl donor, but not acyl-CoA or acyl-ACP.</text>
</comment>
<dbReference type="OrthoDB" id="9777124at2"/>
<dbReference type="UniPathway" id="UPA00085"/>
<evidence type="ECO:0000256" key="11">
    <source>
        <dbReference type="SAM" id="MobiDB-lite"/>
    </source>
</evidence>
<evidence type="ECO:0000256" key="2">
    <source>
        <dbReference type="ARBA" id="ARBA00022516"/>
    </source>
</evidence>
<keyword evidence="6 10" id="KW-0443">Lipid metabolism</keyword>
<name>A0A219B1U6_9SPHN</name>
<dbReference type="SMART" id="SM01207">
    <property type="entry name" value="G3P_acyltransf"/>
    <property type="match status" value="1"/>
</dbReference>
<evidence type="ECO:0000256" key="6">
    <source>
        <dbReference type="ARBA" id="ARBA00023098"/>
    </source>
</evidence>
<dbReference type="PANTHER" id="PTHR30309:SF0">
    <property type="entry name" value="GLYCEROL-3-PHOSPHATE ACYLTRANSFERASE-RELATED"/>
    <property type="match status" value="1"/>
</dbReference>
<dbReference type="AlphaFoldDB" id="A0A219B1U6"/>
<evidence type="ECO:0000256" key="9">
    <source>
        <dbReference type="ARBA" id="ARBA00023264"/>
    </source>
</evidence>
<keyword evidence="1 10" id="KW-1003">Cell membrane</keyword>
<protein>
    <recommendedName>
        <fullName evidence="10">Glycerol-3-phosphate acyltransferase</fullName>
    </recommendedName>
    <alternativeName>
        <fullName evidence="10">Acyl-PO4 G3P acyltransferase</fullName>
    </alternativeName>
    <alternativeName>
        <fullName evidence="10">Acyl-phosphate--glycerol-3-phosphate acyltransferase</fullName>
    </alternativeName>
    <alternativeName>
        <fullName evidence="10">G3P acyltransferase</fullName>
        <shortName evidence="10">GPAT</shortName>
        <ecNumber evidence="10">2.3.1.275</ecNumber>
    </alternativeName>
    <alternativeName>
        <fullName evidence="10">Lysophosphatidic acid synthase</fullName>
        <shortName evidence="10">LPA synthase</shortName>
    </alternativeName>
</protein>
<keyword evidence="3 10" id="KW-0808">Transferase</keyword>
<dbReference type="Pfam" id="PF02660">
    <property type="entry name" value="G3P_acyltransf"/>
    <property type="match status" value="1"/>
</dbReference>
<keyword evidence="5 10" id="KW-1133">Transmembrane helix</keyword>
<dbReference type="EMBL" id="NFZT01000001">
    <property type="protein sequence ID" value="OWV32311.1"/>
    <property type="molecule type" value="Genomic_DNA"/>
</dbReference>